<feature type="region of interest" description="Disordered" evidence="1">
    <location>
        <begin position="63"/>
        <end position="82"/>
    </location>
</feature>
<gene>
    <name evidence="2" type="ORF">QFZ53_001484</name>
</gene>
<dbReference type="Proteomes" id="UP001244427">
    <property type="component" value="Unassembled WGS sequence"/>
</dbReference>
<reference evidence="2 3" key="1">
    <citation type="submission" date="2023-07" db="EMBL/GenBank/DDBJ databases">
        <title>Comparative genomics of wheat-associated soil bacteria to identify genetic determinants of phenazine resistance.</title>
        <authorList>
            <person name="Mouncey N."/>
        </authorList>
    </citation>
    <scope>NUCLEOTIDE SEQUENCE [LARGE SCALE GENOMIC DNA]</scope>
    <source>
        <strain evidence="2 3">W4I9-1</strain>
    </source>
</reference>
<name>A0AAW8EVP3_9MICO</name>
<dbReference type="EMBL" id="JAUSXV010000001">
    <property type="protein sequence ID" value="MDQ0647288.1"/>
    <property type="molecule type" value="Genomic_DNA"/>
</dbReference>
<organism evidence="2 3">
    <name type="scientific">Microbacterium natoriense</name>
    <dbReference type="NCBI Taxonomy" id="284570"/>
    <lineage>
        <taxon>Bacteria</taxon>
        <taxon>Bacillati</taxon>
        <taxon>Actinomycetota</taxon>
        <taxon>Actinomycetes</taxon>
        <taxon>Micrococcales</taxon>
        <taxon>Microbacteriaceae</taxon>
        <taxon>Microbacterium</taxon>
    </lineage>
</organism>
<evidence type="ECO:0000313" key="2">
    <source>
        <dbReference type="EMBL" id="MDQ0647288.1"/>
    </source>
</evidence>
<accession>A0AAW8EVP3</accession>
<sequence>MWPVVRRAERAHLVDPQLLGFRDAARAASSTSAWSLTTLGSIHCNHMRSGMITRVAVVEAGEGRHDARRISPQSDKLHIQTG</sequence>
<keyword evidence="3" id="KW-1185">Reference proteome</keyword>
<dbReference type="RefSeq" id="WP_307295071.1">
    <property type="nucleotide sequence ID" value="NZ_JAUSXV010000001.1"/>
</dbReference>
<protein>
    <submittedName>
        <fullName evidence="2">Uncharacterized protein</fullName>
    </submittedName>
</protein>
<dbReference type="AlphaFoldDB" id="A0AAW8EVP3"/>
<evidence type="ECO:0000313" key="3">
    <source>
        <dbReference type="Proteomes" id="UP001244427"/>
    </source>
</evidence>
<proteinExistence type="predicted"/>
<comment type="caution">
    <text evidence="2">The sequence shown here is derived from an EMBL/GenBank/DDBJ whole genome shotgun (WGS) entry which is preliminary data.</text>
</comment>
<evidence type="ECO:0000256" key="1">
    <source>
        <dbReference type="SAM" id="MobiDB-lite"/>
    </source>
</evidence>